<evidence type="ECO:0000313" key="2">
    <source>
        <dbReference type="EMBL" id="MCX3265607.1"/>
    </source>
</evidence>
<dbReference type="EMBL" id="JAPJUH010000003">
    <property type="protein sequence ID" value="MCX3265607.1"/>
    <property type="molecule type" value="Genomic_DNA"/>
</dbReference>
<keyword evidence="3" id="KW-1185">Reference proteome</keyword>
<dbReference type="RefSeq" id="WP_010601073.1">
    <property type="nucleotide sequence ID" value="NZ_JAPJUH010000003.1"/>
</dbReference>
<name>A0A9X3DDG6_9SPHI</name>
<evidence type="ECO:0000313" key="3">
    <source>
        <dbReference type="Proteomes" id="UP001142592"/>
    </source>
</evidence>
<feature type="region of interest" description="Disordered" evidence="1">
    <location>
        <begin position="1"/>
        <end position="30"/>
    </location>
</feature>
<comment type="caution">
    <text evidence="2">The sequence shown here is derived from an EMBL/GenBank/DDBJ whole genome shotgun (WGS) entry which is preliminary data.</text>
</comment>
<protein>
    <submittedName>
        <fullName evidence="2">Uncharacterized protein</fullName>
    </submittedName>
</protein>
<evidence type="ECO:0000256" key="1">
    <source>
        <dbReference type="SAM" id="MobiDB-lite"/>
    </source>
</evidence>
<accession>A0A9X3DDG6</accession>
<proteinExistence type="predicted"/>
<feature type="compositionally biased region" description="Polar residues" evidence="1">
    <location>
        <begin position="9"/>
        <end position="21"/>
    </location>
</feature>
<reference evidence="2" key="1">
    <citation type="submission" date="2022-11" db="EMBL/GenBank/DDBJ databases">
        <authorList>
            <person name="Graham C."/>
            <person name="Newman J.D."/>
        </authorList>
    </citation>
    <scope>NUCLEOTIDE SEQUENCE</scope>
    <source>
        <strain evidence="2">DSM 19486</strain>
    </source>
</reference>
<dbReference type="Proteomes" id="UP001142592">
    <property type="component" value="Unassembled WGS sequence"/>
</dbReference>
<organism evidence="2 3">
    <name type="scientific">Pedobacter agri</name>
    <dbReference type="NCBI Taxonomy" id="454586"/>
    <lineage>
        <taxon>Bacteria</taxon>
        <taxon>Pseudomonadati</taxon>
        <taxon>Bacteroidota</taxon>
        <taxon>Sphingobacteriia</taxon>
        <taxon>Sphingobacteriales</taxon>
        <taxon>Sphingobacteriaceae</taxon>
        <taxon>Pedobacter</taxon>
    </lineage>
</organism>
<dbReference type="AlphaFoldDB" id="A0A9X3DDG6"/>
<gene>
    <name evidence="2" type="ORF">OQZ29_12670</name>
</gene>
<sequence length="60" mass="7291">MDINKENYHNNSQENESTIHQNNKEQNRTISGINDISRSFWDEINNEINSNDVPLWRMWR</sequence>